<feature type="domain" description="DDE-1" evidence="1">
    <location>
        <begin position="7"/>
        <end position="194"/>
    </location>
</feature>
<comment type="caution">
    <text evidence="2">The sequence shown here is derived from an EMBL/GenBank/DDBJ whole genome shotgun (WGS) entry which is preliminary data.</text>
</comment>
<dbReference type="GO" id="GO:0003676">
    <property type="term" value="F:nucleic acid binding"/>
    <property type="evidence" value="ECO:0007669"/>
    <property type="project" value="InterPro"/>
</dbReference>
<protein>
    <recommendedName>
        <fullName evidence="1">DDE-1 domain-containing protein</fullName>
    </recommendedName>
</protein>
<dbReference type="AlphaFoldDB" id="A0A6A4CPK6"/>
<dbReference type="InterPro" id="IPR004875">
    <property type="entry name" value="DDE_SF_endonuclease_dom"/>
</dbReference>
<accession>A0A6A4CPK6</accession>
<reference evidence="2 3" key="1">
    <citation type="submission" date="2018-08" db="EMBL/GenBank/DDBJ databases">
        <title>Genomic investigation of the strawberry pathogen Phytophthora fragariae indicates pathogenicity is determined by transcriptional variation in three key races.</title>
        <authorList>
            <person name="Adams T.M."/>
            <person name="Armitage A.D."/>
            <person name="Sobczyk M.K."/>
            <person name="Bates H.J."/>
            <person name="Dunwell J.M."/>
            <person name="Nellist C.F."/>
            <person name="Harrison R.J."/>
        </authorList>
    </citation>
    <scope>NUCLEOTIDE SEQUENCE [LARGE SCALE GENOMIC DNA]</scope>
    <source>
        <strain evidence="2 3">SCRP333</strain>
    </source>
</reference>
<evidence type="ECO:0000313" key="3">
    <source>
        <dbReference type="Proteomes" id="UP000434957"/>
    </source>
</evidence>
<proteinExistence type="predicted"/>
<keyword evidence="3" id="KW-1185">Reference proteome</keyword>
<organism evidence="2 3">
    <name type="scientific">Phytophthora rubi</name>
    <dbReference type="NCBI Taxonomy" id="129364"/>
    <lineage>
        <taxon>Eukaryota</taxon>
        <taxon>Sar</taxon>
        <taxon>Stramenopiles</taxon>
        <taxon>Oomycota</taxon>
        <taxon>Peronosporomycetes</taxon>
        <taxon>Peronosporales</taxon>
        <taxon>Peronosporaceae</taxon>
        <taxon>Phytophthora</taxon>
    </lineage>
</organism>
<dbReference type="Proteomes" id="UP000434957">
    <property type="component" value="Unassembled WGS sequence"/>
</dbReference>
<gene>
    <name evidence="2" type="ORF">PR003_g24646</name>
</gene>
<sequence>RCGGKSKERATVMLLGDSSGVKYPPFLVFKSKPSTVLKRREANTRLRHGFGVAVWKEVGPAQEREGVQVHGNTKEFLRYHFGARPQPEKPVLLLWDDFSGHWSKEVIQCANALKVELLKVPPGATSVCQPADATWNGHLKARLRLLWIEHLKAQLLDRDPAVAFKLKPPTKAEICNWVSSAWKAMPASIISGGYRKCHLEVVPELRPEVAEEVVDELISLGCIDTRVGEIRPDRDFDVVEVQEGDSDEELLECSV</sequence>
<name>A0A6A4CPK6_9STRA</name>
<evidence type="ECO:0000259" key="1">
    <source>
        <dbReference type="Pfam" id="PF03184"/>
    </source>
</evidence>
<dbReference type="Pfam" id="PF03184">
    <property type="entry name" value="DDE_1"/>
    <property type="match status" value="1"/>
</dbReference>
<feature type="non-terminal residue" evidence="2">
    <location>
        <position position="1"/>
    </location>
</feature>
<evidence type="ECO:0000313" key="2">
    <source>
        <dbReference type="EMBL" id="KAE9292875.1"/>
    </source>
</evidence>
<dbReference type="EMBL" id="QXFT01002808">
    <property type="protein sequence ID" value="KAE9292875.1"/>
    <property type="molecule type" value="Genomic_DNA"/>
</dbReference>